<dbReference type="AlphaFoldDB" id="A0A5R8KF93"/>
<evidence type="ECO:0008006" key="4">
    <source>
        <dbReference type="Google" id="ProtNLM"/>
    </source>
</evidence>
<evidence type="ECO:0000313" key="3">
    <source>
        <dbReference type="Proteomes" id="UP000306196"/>
    </source>
</evidence>
<keyword evidence="3" id="KW-1185">Reference proteome</keyword>
<dbReference type="RefSeq" id="WP_138085808.1">
    <property type="nucleotide sequence ID" value="NZ_VAUV01000006.1"/>
</dbReference>
<gene>
    <name evidence="2" type="ORF">FEM03_08655</name>
</gene>
<sequence>MTLTFFRMLRCKFFLFLAVLTSIGLSSQLHGESDPQAKTTVRFINCVGSDEPVEFHLNKRSTNVVGYAAGKSSGWIGVPPGKKSIRATHPTLGSINFSISPSEGESVAIIALQKLIPSVKPGGPSTTKLRYLTLVFPASAEKARNRQIKFLSVLPVPSVELVSEGFPPIVLEQFKPKDQPVPAKIGMTAQFACQEQILATLNFEAAPSHAVIIYETLEGSPSAINFHQPEAKGRP</sequence>
<reference evidence="2 3" key="1">
    <citation type="submission" date="2019-05" db="EMBL/GenBank/DDBJ databases">
        <title>Verrucobacter flavum gen. nov., sp. nov. a new member of the family Verrucomicrobiaceae.</title>
        <authorList>
            <person name="Szuroczki S."/>
            <person name="Abbaszade G."/>
            <person name="Szabo A."/>
            <person name="Felfoldi T."/>
            <person name="Schumann P."/>
            <person name="Boka K."/>
            <person name="Keki Z."/>
            <person name="Toumi M."/>
            <person name="Toth E."/>
        </authorList>
    </citation>
    <scope>NUCLEOTIDE SEQUENCE [LARGE SCALE GENOMIC DNA]</scope>
    <source>
        <strain evidence="2 3">MG-N-17</strain>
    </source>
</reference>
<evidence type="ECO:0000313" key="2">
    <source>
        <dbReference type="EMBL" id="TLD70980.1"/>
    </source>
</evidence>
<dbReference type="Proteomes" id="UP000306196">
    <property type="component" value="Unassembled WGS sequence"/>
</dbReference>
<evidence type="ECO:0000256" key="1">
    <source>
        <dbReference type="SAM" id="SignalP"/>
    </source>
</evidence>
<feature type="chain" id="PRO_5024351220" description="DUF4397 domain-containing protein" evidence="1">
    <location>
        <begin position="32"/>
        <end position="235"/>
    </location>
</feature>
<comment type="caution">
    <text evidence="2">The sequence shown here is derived from an EMBL/GenBank/DDBJ whole genome shotgun (WGS) entry which is preliminary data.</text>
</comment>
<protein>
    <recommendedName>
        <fullName evidence="4">DUF4397 domain-containing protein</fullName>
    </recommendedName>
</protein>
<feature type="signal peptide" evidence="1">
    <location>
        <begin position="1"/>
        <end position="31"/>
    </location>
</feature>
<name>A0A5R8KF93_9BACT</name>
<proteinExistence type="predicted"/>
<dbReference type="EMBL" id="VAUV01000006">
    <property type="protein sequence ID" value="TLD70980.1"/>
    <property type="molecule type" value="Genomic_DNA"/>
</dbReference>
<keyword evidence="1" id="KW-0732">Signal</keyword>
<organism evidence="2 3">
    <name type="scientific">Phragmitibacter flavus</name>
    <dbReference type="NCBI Taxonomy" id="2576071"/>
    <lineage>
        <taxon>Bacteria</taxon>
        <taxon>Pseudomonadati</taxon>
        <taxon>Verrucomicrobiota</taxon>
        <taxon>Verrucomicrobiia</taxon>
        <taxon>Verrucomicrobiales</taxon>
        <taxon>Verrucomicrobiaceae</taxon>
        <taxon>Phragmitibacter</taxon>
    </lineage>
</organism>
<accession>A0A5R8KF93</accession>